<evidence type="ECO:0000313" key="7">
    <source>
        <dbReference type="EMBL" id="CKR82295.1"/>
    </source>
</evidence>
<dbReference type="EMBL" id="CFOH01000244">
    <property type="protein sequence ID" value="CFE50602.1"/>
    <property type="molecule type" value="Genomic_DNA"/>
</dbReference>
<evidence type="ECO:0000313" key="4">
    <source>
        <dbReference type="EMBL" id="CFR72328.1"/>
    </source>
</evidence>
<evidence type="ECO:0000313" key="3">
    <source>
        <dbReference type="EMBL" id="CFE50602.1"/>
    </source>
</evidence>
<evidence type="ECO:0000313" key="20">
    <source>
        <dbReference type="Proteomes" id="UP000048600"/>
    </source>
</evidence>
<evidence type="ECO:0000313" key="19">
    <source>
        <dbReference type="Proteomes" id="UP000048289"/>
    </source>
</evidence>
<name>A0A0T9CT36_MYCTX</name>
<dbReference type="Proteomes" id="UP000050164">
    <property type="component" value="Unassembled WGS sequence"/>
</dbReference>
<evidence type="ECO:0000313" key="5">
    <source>
        <dbReference type="EMBL" id="CKR28349.1"/>
    </source>
</evidence>
<evidence type="ECO:0000313" key="10">
    <source>
        <dbReference type="EMBL" id="COV91019.1"/>
    </source>
</evidence>
<keyword evidence="1" id="KW-1133">Transmembrane helix</keyword>
<evidence type="ECO:0000313" key="22">
    <source>
        <dbReference type="Proteomes" id="UP000049023"/>
    </source>
</evidence>
<dbReference type="AlphaFoldDB" id="A0A0T9CT36"/>
<dbReference type="Proteomes" id="UP000046680">
    <property type="component" value="Unassembled WGS sequence"/>
</dbReference>
<evidence type="ECO:0000256" key="1">
    <source>
        <dbReference type="SAM" id="Phobius"/>
    </source>
</evidence>
<accession>A0A0T9CT36</accession>
<evidence type="ECO:0000313" key="14">
    <source>
        <dbReference type="Proteomes" id="UP000039217"/>
    </source>
</evidence>
<proteinExistence type="predicted"/>
<evidence type="ECO:0000313" key="17">
    <source>
        <dbReference type="Proteomes" id="UP000046680"/>
    </source>
</evidence>
<reference evidence="11" key="2">
    <citation type="submission" date="2015-03" db="EMBL/GenBank/DDBJ databases">
        <authorList>
            <person name="Murphy D."/>
        </authorList>
    </citation>
    <scope>NUCLEOTIDE SEQUENCE [LARGE SCALE GENOMIC DNA]</scope>
    <source>
        <strain evidence="11">K00500041</strain>
    </source>
</reference>
<protein>
    <submittedName>
        <fullName evidence="11">Uncharacterized protein</fullName>
    </submittedName>
</protein>
<dbReference type="EMBL" id="CGCX01000305">
    <property type="protein sequence ID" value="CFR72328.1"/>
    <property type="molecule type" value="Genomic_DNA"/>
</dbReference>
<gene>
    <name evidence="4" type="ORF">ERS007657_01091</name>
    <name evidence="8" type="ORF">ERS007661_00701</name>
    <name evidence="9" type="ORF">ERS007679_01076</name>
    <name evidence="2" type="ORF">ERS007681_01132</name>
    <name evidence="3" type="ORF">ERS007688_01753</name>
    <name evidence="11" type="ORF">ERS007703_02720</name>
    <name evidence="10" type="ORF">ERS007720_01176</name>
    <name evidence="12" type="ORF">ERS007741_02747</name>
    <name evidence="7" type="ORF">ERS027646_00747</name>
    <name evidence="6" type="ORF">ERS027659_02164</name>
    <name evidence="5" type="ORF">ERS027661_00938</name>
</gene>
<evidence type="ECO:0000313" key="2">
    <source>
        <dbReference type="EMBL" id="CFE38760.1"/>
    </source>
</evidence>
<dbReference type="EMBL" id="CHKL01000345">
    <property type="protein sequence ID" value="COW58243.1"/>
    <property type="molecule type" value="Genomic_DNA"/>
</dbReference>
<evidence type="ECO:0000313" key="18">
    <source>
        <dbReference type="Proteomes" id="UP000046947"/>
    </source>
</evidence>
<keyword evidence="1" id="KW-0472">Membrane</keyword>
<dbReference type="Proteomes" id="UP000049023">
    <property type="component" value="Unassembled WGS sequence"/>
</dbReference>
<feature type="transmembrane region" description="Helical" evidence="1">
    <location>
        <begin position="53"/>
        <end position="74"/>
    </location>
</feature>
<dbReference type="EMBL" id="CSAD01000105">
    <property type="protein sequence ID" value="COV11637.1"/>
    <property type="molecule type" value="Genomic_DNA"/>
</dbReference>
<dbReference type="Proteomes" id="UP000048948">
    <property type="component" value="Unassembled WGS sequence"/>
</dbReference>
<evidence type="ECO:0000313" key="9">
    <source>
        <dbReference type="EMBL" id="COV11637.1"/>
    </source>
</evidence>
<evidence type="ECO:0000313" key="16">
    <source>
        <dbReference type="Proteomes" id="UP000045842"/>
    </source>
</evidence>
<dbReference type="Proteomes" id="UP000048600">
    <property type="component" value="Unassembled WGS sequence"/>
</dbReference>
<dbReference type="EMBL" id="CFOE01000103">
    <property type="protein sequence ID" value="CFE38760.1"/>
    <property type="molecule type" value="Genomic_DNA"/>
</dbReference>
<dbReference type="Proteomes" id="UP000038802">
    <property type="component" value="Unassembled WGS sequence"/>
</dbReference>
<evidence type="ECO:0000313" key="21">
    <source>
        <dbReference type="Proteomes" id="UP000048948"/>
    </source>
</evidence>
<dbReference type="EMBL" id="CNFT01000485">
    <property type="protein sequence ID" value="CKR77737.1"/>
    <property type="molecule type" value="Genomic_DNA"/>
</dbReference>
<evidence type="ECO:0000313" key="13">
    <source>
        <dbReference type="Proteomes" id="UP000038802"/>
    </source>
</evidence>
<evidence type="ECO:0000313" key="12">
    <source>
        <dbReference type="EMBL" id="COW58243.1"/>
    </source>
</evidence>
<dbReference type="EMBL" id="CSAE01000316">
    <property type="protein sequence ID" value="COW08597.1"/>
    <property type="molecule type" value="Genomic_DNA"/>
</dbReference>
<dbReference type="Proteomes" id="UP000046947">
    <property type="component" value="Unassembled WGS sequence"/>
</dbReference>
<dbReference type="EMBL" id="CNFU01000138">
    <property type="protein sequence ID" value="CKR28349.1"/>
    <property type="molecule type" value="Genomic_DNA"/>
</dbReference>
<evidence type="ECO:0000313" key="6">
    <source>
        <dbReference type="EMBL" id="CKR77737.1"/>
    </source>
</evidence>
<dbReference type="Proteomes" id="UP000045842">
    <property type="component" value="Unassembled WGS sequence"/>
</dbReference>
<evidence type="ECO:0000313" key="23">
    <source>
        <dbReference type="Proteomes" id="UP000050164"/>
    </source>
</evidence>
<dbReference type="Proteomes" id="UP000039217">
    <property type="component" value="Unassembled WGS sequence"/>
</dbReference>
<dbReference type="Proteomes" id="UP000048289">
    <property type="component" value="Unassembled WGS sequence"/>
</dbReference>
<dbReference type="Proteomes" id="UP000044938">
    <property type="component" value="Unassembled WGS sequence"/>
</dbReference>
<reference evidence="13 14" key="1">
    <citation type="submission" date="2015-03" db="EMBL/GenBank/DDBJ databases">
        <authorList>
            <consortium name="Pathogen Informatics"/>
        </authorList>
    </citation>
    <scope>NUCLEOTIDE SEQUENCE [LARGE SCALE GENOMIC DNA]</scope>
    <source>
        <strain evidence="7 21">Bir 172</strain>
        <strain evidence="6 23">Bir 185</strain>
        <strain evidence="5 22">Bir 187</strain>
        <strain evidence="4 17">C09601061</strain>
        <strain evidence="8 14">D00501624</strain>
        <strain evidence="9 16">G09801536</strain>
        <strain evidence="2 19">G09901357</strain>
        <strain evidence="3 18">H09601792</strain>
        <strain evidence="13">K00500041</strain>
        <strain evidence="10 15">M09401471</strain>
        <strain evidence="12 20">P00601463</strain>
    </source>
</reference>
<keyword evidence="1" id="KW-0812">Transmembrane</keyword>
<dbReference type="EMBL" id="CNGE01000085">
    <property type="protein sequence ID" value="CKR82295.1"/>
    <property type="molecule type" value="Genomic_DNA"/>
</dbReference>
<evidence type="ECO:0000313" key="8">
    <source>
        <dbReference type="EMBL" id="CNU45540.1"/>
    </source>
</evidence>
<dbReference type="EMBL" id="CQQC01000151">
    <property type="protein sequence ID" value="CNU45540.1"/>
    <property type="molecule type" value="Genomic_DNA"/>
</dbReference>
<sequence>MKKPDDGLVVELPKPDVAGMSMIGMVMEPIPALAVIPIEVVGPPTVIAAVGKVILMVGMMMGVKSILFSAATMLKPWRVTTPASMLMGICIGMSTPKVRAISGIASAACKPMRP</sequence>
<organism evidence="11 13">
    <name type="scientific">Mycobacterium tuberculosis</name>
    <dbReference type="NCBI Taxonomy" id="1773"/>
    <lineage>
        <taxon>Bacteria</taxon>
        <taxon>Bacillati</taxon>
        <taxon>Actinomycetota</taxon>
        <taxon>Actinomycetes</taxon>
        <taxon>Mycobacteriales</taxon>
        <taxon>Mycobacteriaceae</taxon>
        <taxon>Mycobacterium</taxon>
        <taxon>Mycobacterium tuberculosis complex</taxon>
    </lineage>
</organism>
<dbReference type="EMBL" id="CSAJ01000108">
    <property type="protein sequence ID" value="COV91019.1"/>
    <property type="molecule type" value="Genomic_DNA"/>
</dbReference>
<evidence type="ECO:0000313" key="11">
    <source>
        <dbReference type="EMBL" id="COW08597.1"/>
    </source>
</evidence>
<evidence type="ECO:0000313" key="15">
    <source>
        <dbReference type="Proteomes" id="UP000044938"/>
    </source>
</evidence>